<dbReference type="InterPro" id="IPR013212">
    <property type="entry name" value="Mad3/Bub1_I"/>
</dbReference>
<dbReference type="InterPro" id="IPR015661">
    <property type="entry name" value="Bub1/Mad3"/>
</dbReference>
<dbReference type="GO" id="GO:0004672">
    <property type="term" value="F:protein kinase activity"/>
    <property type="evidence" value="ECO:0007669"/>
    <property type="project" value="TreeGrafter"/>
</dbReference>
<evidence type="ECO:0000256" key="1">
    <source>
        <dbReference type="SAM" id="MobiDB-lite"/>
    </source>
</evidence>
<gene>
    <name evidence="3" type="ORF">L1049_011077</name>
</gene>
<evidence type="ECO:0000313" key="3">
    <source>
        <dbReference type="EMBL" id="KAK9282854.1"/>
    </source>
</evidence>
<feature type="region of interest" description="Disordered" evidence="1">
    <location>
        <begin position="212"/>
        <end position="237"/>
    </location>
</feature>
<feature type="domain" description="BUB1 N-terminal" evidence="2">
    <location>
        <begin position="13"/>
        <end position="174"/>
    </location>
</feature>
<name>A0AAP0RR84_LIQFO</name>
<proteinExistence type="predicted"/>
<dbReference type="PANTHER" id="PTHR14030">
    <property type="entry name" value="MITOTIC CHECKPOINT SERINE/THREONINE-PROTEIN KINASE BUB1"/>
    <property type="match status" value="1"/>
</dbReference>
<dbReference type="GO" id="GO:0051754">
    <property type="term" value="P:meiotic sister chromatid cohesion, centromeric"/>
    <property type="evidence" value="ECO:0007669"/>
    <property type="project" value="TreeGrafter"/>
</dbReference>
<sequence>MASTLHDDLFSSLISDIKTYTGKDPLLPWLRGIRRMKDSLPPELLKEKLPRFLQKCTQTFEADRRYRNDLRYLRVWLQLMDFVDDPKALLRTMEANHIGTKRSLFYQAYALYYEKMKKFEEAEKLYHLGVQNLAEPLDELQNSYEKFLHRMGRHKNKRIQRQERRTAKRPQSAPSIPLHCSETKENNENIYRSGESSRIAMPLKESNHKKEIIQNNGPGSFFKRRENTETESDKPSTLCGDDTVVVKFVGTAIVGKSETEDACHHGLVEPTINMKEAMNAINSMFREPLEPALVGRRSHRRQPKVDQSLSNGFEVFIDDTVDDGVGPSYQKKENGFSLQQHSGAAACQGHQEPFKIFIDDEGTDDVGERNDEKDYLKQGNVQNLTGPSMFLRPKDIPSECSDDLDVESSSQVKLREDTVVGRFVGSTILDEPEVENVCHHGLVDPTINLKEAMDDINNMFGKPMEFVRTNRRRKQDKALERKRDYGGFSILPDDDLKTQQGGLPSNLSGVSQ</sequence>
<dbReference type="Gene3D" id="1.25.40.430">
    <property type="match status" value="1"/>
</dbReference>
<organism evidence="3 4">
    <name type="scientific">Liquidambar formosana</name>
    <name type="common">Formosan gum</name>
    <dbReference type="NCBI Taxonomy" id="63359"/>
    <lineage>
        <taxon>Eukaryota</taxon>
        <taxon>Viridiplantae</taxon>
        <taxon>Streptophyta</taxon>
        <taxon>Embryophyta</taxon>
        <taxon>Tracheophyta</taxon>
        <taxon>Spermatophyta</taxon>
        <taxon>Magnoliopsida</taxon>
        <taxon>eudicotyledons</taxon>
        <taxon>Gunneridae</taxon>
        <taxon>Pentapetalae</taxon>
        <taxon>Saxifragales</taxon>
        <taxon>Altingiaceae</taxon>
        <taxon>Liquidambar</taxon>
    </lineage>
</organism>
<feature type="compositionally biased region" description="Basic and acidic residues" evidence="1">
    <location>
        <begin position="476"/>
        <end position="485"/>
    </location>
</feature>
<reference evidence="3 4" key="1">
    <citation type="journal article" date="2024" name="Plant J.">
        <title>Genome sequences and population genomics reveal climatic adaptation and genomic divergence between two closely related sweetgum species.</title>
        <authorList>
            <person name="Xu W.Q."/>
            <person name="Ren C.Q."/>
            <person name="Zhang X.Y."/>
            <person name="Comes H.P."/>
            <person name="Liu X.H."/>
            <person name="Li Y.G."/>
            <person name="Kettle C.J."/>
            <person name="Jalonen R."/>
            <person name="Gaisberger H."/>
            <person name="Ma Y.Z."/>
            <person name="Qiu Y.X."/>
        </authorList>
    </citation>
    <scope>NUCLEOTIDE SEQUENCE [LARGE SCALE GENOMIC DNA]</scope>
    <source>
        <strain evidence="3">Hangzhou</strain>
    </source>
</reference>
<protein>
    <recommendedName>
        <fullName evidence="2">BUB1 N-terminal domain-containing protein</fullName>
    </recommendedName>
</protein>
<accession>A0AAP0RR84</accession>
<dbReference type="AlphaFoldDB" id="A0AAP0RR84"/>
<evidence type="ECO:0000313" key="4">
    <source>
        <dbReference type="Proteomes" id="UP001415857"/>
    </source>
</evidence>
<feature type="region of interest" description="Disordered" evidence="1">
    <location>
        <begin position="471"/>
        <end position="512"/>
    </location>
</feature>
<feature type="compositionally biased region" description="Polar residues" evidence="1">
    <location>
        <begin position="498"/>
        <end position="512"/>
    </location>
</feature>
<dbReference type="FunFam" id="1.25.40.430:FF:000005">
    <property type="entry name" value="Mad3/BUB1 homology region 1"/>
    <property type="match status" value="1"/>
</dbReference>
<dbReference type="Proteomes" id="UP001415857">
    <property type="component" value="Unassembled WGS sequence"/>
</dbReference>
<feature type="region of interest" description="Disordered" evidence="1">
    <location>
        <begin position="152"/>
        <end position="198"/>
    </location>
</feature>
<dbReference type="GO" id="GO:0007094">
    <property type="term" value="P:mitotic spindle assembly checkpoint signaling"/>
    <property type="evidence" value="ECO:0007669"/>
    <property type="project" value="InterPro"/>
</dbReference>
<feature type="compositionally biased region" description="Basic and acidic residues" evidence="1">
    <location>
        <begin position="223"/>
        <end position="234"/>
    </location>
</feature>
<dbReference type="Pfam" id="PF08311">
    <property type="entry name" value="Mad3_BUB1_I"/>
    <property type="match status" value="1"/>
</dbReference>
<evidence type="ECO:0000259" key="2">
    <source>
        <dbReference type="PROSITE" id="PS51489"/>
    </source>
</evidence>
<dbReference type="EMBL" id="JBBPBK010000006">
    <property type="protein sequence ID" value="KAK9282854.1"/>
    <property type="molecule type" value="Genomic_DNA"/>
</dbReference>
<dbReference type="PANTHER" id="PTHR14030:SF2">
    <property type="entry name" value="OS11G0128700 PROTEIN"/>
    <property type="match status" value="1"/>
</dbReference>
<dbReference type="PROSITE" id="PS51489">
    <property type="entry name" value="BUB1_N"/>
    <property type="match status" value="1"/>
</dbReference>
<dbReference type="SMART" id="SM00777">
    <property type="entry name" value="Mad3_BUB1_I"/>
    <property type="match status" value="1"/>
</dbReference>
<comment type="caution">
    <text evidence="3">The sequence shown here is derived from an EMBL/GenBank/DDBJ whole genome shotgun (WGS) entry which is preliminary data.</text>
</comment>
<keyword evidence="4" id="KW-1185">Reference proteome</keyword>